<dbReference type="STRING" id="1032480.MLP_36010"/>
<evidence type="ECO:0000313" key="2">
    <source>
        <dbReference type="EMBL" id="BAK36615.1"/>
    </source>
</evidence>
<dbReference type="RefSeq" id="WP_013864464.1">
    <property type="nucleotide sequence ID" value="NC_015635.1"/>
</dbReference>
<name>F5XNG5_MICPN</name>
<keyword evidence="1" id="KW-1133">Transmembrane helix</keyword>
<protein>
    <submittedName>
        <fullName evidence="2">Uncharacterized protein</fullName>
    </submittedName>
</protein>
<sequence>MGFGLTLLETGAEHHNALPIPAWGFGIIAFALLFILMFVTYSIGKGRPHS</sequence>
<feature type="transmembrane region" description="Helical" evidence="1">
    <location>
        <begin position="20"/>
        <end position="44"/>
    </location>
</feature>
<dbReference type="OrthoDB" id="4966086at2"/>
<dbReference type="EMBL" id="AP012204">
    <property type="protein sequence ID" value="BAK36615.1"/>
    <property type="molecule type" value="Genomic_DNA"/>
</dbReference>
<reference evidence="2 3" key="1">
    <citation type="submission" date="2011-05" db="EMBL/GenBank/DDBJ databases">
        <title>Whole genome sequence of Microlunatus phosphovorus NM-1.</title>
        <authorList>
            <person name="Hosoyama A."/>
            <person name="Sasaki K."/>
            <person name="Harada T."/>
            <person name="Igarashi R."/>
            <person name="Kawakoshi A."/>
            <person name="Sasagawa M."/>
            <person name="Fukada J."/>
            <person name="Nakamura S."/>
            <person name="Katano Y."/>
            <person name="Hanada S."/>
            <person name="Kamagata Y."/>
            <person name="Nakamura N."/>
            <person name="Yamazaki S."/>
            <person name="Fujita N."/>
        </authorList>
    </citation>
    <scope>NUCLEOTIDE SEQUENCE [LARGE SCALE GENOMIC DNA]</scope>
    <source>
        <strain evidence="3">ATCC 700054 / DSM 10555 / JCM 9379 / NBRC 101784 / NCIMB 13414 / VKM Ac-1990 / NM-1</strain>
    </source>
</reference>
<evidence type="ECO:0000313" key="3">
    <source>
        <dbReference type="Proteomes" id="UP000007947"/>
    </source>
</evidence>
<evidence type="ECO:0000256" key="1">
    <source>
        <dbReference type="SAM" id="Phobius"/>
    </source>
</evidence>
<dbReference type="KEGG" id="mph:MLP_36010"/>
<proteinExistence type="predicted"/>
<keyword evidence="1" id="KW-0812">Transmembrane</keyword>
<dbReference type="HOGENOM" id="CLU_3119864_0_0_11"/>
<keyword evidence="3" id="KW-1185">Reference proteome</keyword>
<organism evidence="2 3">
    <name type="scientific">Microlunatus phosphovorus (strain ATCC 700054 / DSM 10555 / JCM 9379 / NBRC 101784 / NCIMB 13414 / VKM Ac-1990 / NM-1)</name>
    <dbReference type="NCBI Taxonomy" id="1032480"/>
    <lineage>
        <taxon>Bacteria</taxon>
        <taxon>Bacillati</taxon>
        <taxon>Actinomycetota</taxon>
        <taxon>Actinomycetes</taxon>
        <taxon>Propionibacteriales</taxon>
        <taxon>Propionibacteriaceae</taxon>
        <taxon>Microlunatus</taxon>
    </lineage>
</organism>
<gene>
    <name evidence="2" type="ordered locus">MLP_36010</name>
</gene>
<keyword evidence="1" id="KW-0472">Membrane</keyword>
<accession>F5XNG5</accession>
<dbReference type="Proteomes" id="UP000007947">
    <property type="component" value="Chromosome"/>
</dbReference>
<dbReference type="AlphaFoldDB" id="F5XNG5"/>